<organism evidence="1 2">
    <name type="scientific">Flexivirga alba</name>
    <dbReference type="NCBI Taxonomy" id="702742"/>
    <lineage>
        <taxon>Bacteria</taxon>
        <taxon>Bacillati</taxon>
        <taxon>Actinomycetota</taxon>
        <taxon>Actinomycetes</taxon>
        <taxon>Micrococcales</taxon>
        <taxon>Dermacoccaceae</taxon>
        <taxon>Flexivirga</taxon>
    </lineage>
</organism>
<gene>
    <name evidence="1" type="ORF">ACFQDH_10155</name>
</gene>
<comment type="caution">
    <text evidence="1">The sequence shown here is derived from an EMBL/GenBank/DDBJ whole genome shotgun (WGS) entry which is preliminary data.</text>
</comment>
<evidence type="ECO:0000313" key="2">
    <source>
        <dbReference type="Proteomes" id="UP001596298"/>
    </source>
</evidence>
<dbReference type="Pfam" id="PF12840">
    <property type="entry name" value="HTH_20"/>
    <property type="match status" value="1"/>
</dbReference>
<keyword evidence="2" id="KW-1185">Reference proteome</keyword>
<dbReference type="RefSeq" id="WP_382400911.1">
    <property type="nucleotide sequence ID" value="NZ_JBHSWH010000001.1"/>
</dbReference>
<dbReference type="CDD" id="cd00090">
    <property type="entry name" value="HTH_ARSR"/>
    <property type="match status" value="1"/>
</dbReference>
<evidence type="ECO:0000313" key="1">
    <source>
        <dbReference type="EMBL" id="MFC6705616.1"/>
    </source>
</evidence>
<dbReference type="InterPro" id="IPR011991">
    <property type="entry name" value="ArsR-like_HTH"/>
</dbReference>
<name>A0ABW2AFN9_9MICO</name>
<dbReference type="Proteomes" id="UP001596298">
    <property type="component" value="Unassembled WGS sequence"/>
</dbReference>
<sequence length="214" mass="22875">MSSTREEILAALRASPEPLTVAELAAQTDVHANTVRFHLDSLLDGGQVEQVTTPPSGRGRPATRVRAVVAMDRGGPRGYEPLAEALLLDIRSRRNPAEHARSAGRAWGTRIASRQEYAEKASPVTGLIAALDDLGFAPEHAAPDAIALRHCPFLELTTPDGGLVCAIHLGLMQGVLDGSGTNVERLEPFVQPDLCCAHLTTRTHSRRGVSAVDR</sequence>
<accession>A0ABW2AFN9</accession>
<protein>
    <submittedName>
        <fullName evidence="1">Helix-turn-helix transcriptional regulator</fullName>
    </submittedName>
</protein>
<dbReference type="SUPFAM" id="SSF46785">
    <property type="entry name" value="Winged helix' DNA-binding domain"/>
    <property type="match status" value="1"/>
</dbReference>
<dbReference type="InterPro" id="IPR036390">
    <property type="entry name" value="WH_DNA-bd_sf"/>
</dbReference>
<dbReference type="InterPro" id="IPR036388">
    <property type="entry name" value="WH-like_DNA-bd_sf"/>
</dbReference>
<reference evidence="2" key="1">
    <citation type="journal article" date="2019" name="Int. J. Syst. Evol. Microbiol.">
        <title>The Global Catalogue of Microorganisms (GCM) 10K type strain sequencing project: providing services to taxonomists for standard genome sequencing and annotation.</title>
        <authorList>
            <consortium name="The Broad Institute Genomics Platform"/>
            <consortium name="The Broad Institute Genome Sequencing Center for Infectious Disease"/>
            <person name="Wu L."/>
            <person name="Ma J."/>
        </authorList>
    </citation>
    <scope>NUCLEOTIDE SEQUENCE [LARGE SCALE GENOMIC DNA]</scope>
    <source>
        <strain evidence="2">CCUG 58127</strain>
    </source>
</reference>
<proteinExistence type="predicted"/>
<dbReference type="Gene3D" id="1.10.10.10">
    <property type="entry name" value="Winged helix-like DNA-binding domain superfamily/Winged helix DNA-binding domain"/>
    <property type="match status" value="1"/>
</dbReference>
<dbReference type="EMBL" id="JBHSWH010000001">
    <property type="protein sequence ID" value="MFC6705616.1"/>
    <property type="molecule type" value="Genomic_DNA"/>
</dbReference>